<reference evidence="4 5" key="1">
    <citation type="journal article" date="2021" name="Environ. Microbiol.">
        <title>Gene family expansions and transcriptome signatures uncover fungal adaptations to wood decay.</title>
        <authorList>
            <person name="Hage H."/>
            <person name="Miyauchi S."/>
            <person name="Viragh M."/>
            <person name="Drula E."/>
            <person name="Min B."/>
            <person name="Chaduli D."/>
            <person name="Navarro D."/>
            <person name="Favel A."/>
            <person name="Norest M."/>
            <person name="Lesage-Meessen L."/>
            <person name="Balint B."/>
            <person name="Merenyi Z."/>
            <person name="de Eugenio L."/>
            <person name="Morin E."/>
            <person name="Martinez A.T."/>
            <person name="Baldrian P."/>
            <person name="Stursova M."/>
            <person name="Martinez M.J."/>
            <person name="Novotny C."/>
            <person name="Magnuson J.K."/>
            <person name="Spatafora J.W."/>
            <person name="Maurice S."/>
            <person name="Pangilinan J."/>
            <person name="Andreopoulos W."/>
            <person name="LaButti K."/>
            <person name="Hundley H."/>
            <person name="Na H."/>
            <person name="Kuo A."/>
            <person name="Barry K."/>
            <person name="Lipzen A."/>
            <person name="Henrissat B."/>
            <person name="Riley R."/>
            <person name="Ahrendt S."/>
            <person name="Nagy L.G."/>
            <person name="Grigoriev I.V."/>
            <person name="Martin F."/>
            <person name="Rosso M.N."/>
        </authorList>
    </citation>
    <scope>NUCLEOTIDE SEQUENCE [LARGE SCALE GENOMIC DNA]</scope>
    <source>
        <strain evidence="4 5">CIRM-BRFM 1785</strain>
    </source>
</reference>
<evidence type="ECO:0000313" key="4">
    <source>
        <dbReference type="EMBL" id="KAH9839777.1"/>
    </source>
</evidence>
<gene>
    <name evidence="4" type="ORF">C8Q71DRAFT_676592</name>
</gene>
<evidence type="ECO:0000259" key="3">
    <source>
        <dbReference type="Pfam" id="PF05970"/>
    </source>
</evidence>
<keyword evidence="1" id="KW-0547">Nucleotide-binding</keyword>
<evidence type="ECO:0000313" key="5">
    <source>
        <dbReference type="Proteomes" id="UP000814176"/>
    </source>
</evidence>
<evidence type="ECO:0000256" key="1">
    <source>
        <dbReference type="RuleBase" id="RU363044"/>
    </source>
</evidence>
<keyword evidence="1" id="KW-0067">ATP-binding</keyword>
<feature type="region of interest" description="Disordered" evidence="2">
    <location>
        <begin position="1"/>
        <end position="20"/>
    </location>
</feature>
<feature type="non-terminal residue" evidence="4">
    <location>
        <position position="119"/>
    </location>
</feature>
<accession>A0ABQ8KMY1</accession>
<dbReference type="RefSeq" id="XP_047781427.1">
    <property type="nucleotide sequence ID" value="XM_047919714.1"/>
</dbReference>
<dbReference type="Pfam" id="PF05970">
    <property type="entry name" value="PIF1"/>
    <property type="match status" value="1"/>
</dbReference>
<dbReference type="Proteomes" id="UP000814176">
    <property type="component" value="Unassembled WGS sequence"/>
</dbReference>
<feature type="domain" description="DNA helicase Pif1-like DEAD-box helicase" evidence="3">
    <location>
        <begin position="62"/>
        <end position="118"/>
    </location>
</feature>
<feature type="non-terminal residue" evidence="4">
    <location>
        <position position="1"/>
    </location>
</feature>
<dbReference type="Gene3D" id="3.40.50.300">
    <property type="entry name" value="P-loop containing nucleotide triphosphate hydrolases"/>
    <property type="match status" value="1"/>
</dbReference>
<comment type="catalytic activity">
    <reaction evidence="1">
        <text>ATP + H2O = ADP + phosphate + H(+)</text>
        <dbReference type="Rhea" id="RHEA:13065"/>
        <dbReference type="ChEBI" id="CHEBI:15377"/>
        <dbReference type="ChEBI" id="CHEBI:15378"/>
        <dbReference type="ChEBI" id="CHEBI:30616"/>
        <dbReference type="ChEBI" id="CHEBI:43474"/>
        <dbReference type="ChEBI" id="CHEBI:456216"/>
        <dbReference type="EC" id="5.6.2.3"/>
    </reaction>
</comment>
<comment type="similarity">
    <text evidence="1">Belongs to the helicase family.</text>
</comment>
<keyword evidence="1" id="KW-0227">DNA damage</keyword>
<name>A0ABQ8KMY1_9APHY</name>
<dbReference type="EMBL" id="JADCUA010000005">
    <property type="protein sequence ID" value="KAH9839777.1"/>
    <property type="molecule type" value="Genomic_DNA"/>
</dbReference>
<sequence length="119" mass="12521">DSSVNPPAKRRQLPASWAEPEISIMKTSSRTFGSARSANTTTLRVAAATTSKAGSKPGKVVLSAEQTHILNLAKEGKSLFYTGSAGTGKSVLLREIITALKRKYSRTQDAVAVTASTGQ</sequence>
<comment type="caution">
    <text evidence="4">The sequence shown here is derived from an EMBL/GenBank/DDBJ whole genome shotgun (WGS) entry which is preliminary data.</text>
</comment>
<organism evidence="4 5">
    <name type="scientific">Rhodofomes roseus</name>
    <dbReference type="NCBI Taxonomy" id="34475"/>
    <lineage>
        <taxon>Eukaryota</taxon>
        <taxon>Fungi</taxon>
        <taxon>Dikarya</taxon>
        <taxon>Basidiomycota</taxon>
        <taxon>Agaricomycotina</taxon>
        <taxon>Agaricomycetes</taxon>
        <taxon>Polyporales</taxon>
        <taxon>Rhodofomes</taxon>
    </lineage>
</organism>
<keyword evidence="1" id="KW-0347">Helicase</keyword>
<dbReference type="SUPFAM" id="SSF52540">
    <property type="entry name" value="P-loop containing nucleoside triphosphate hydrolases"/>
    <property type="match status" value="1"/>
</dbReference>
<protein>
    <recommendedName>
        <fullName evidence="1">ATP-dependent DNA helicase</fullName>
        <ecNumber evidence="1">5.6.2.3</ecNumber>
    </recommendedName>
</protein>
<proteinExistence type="inferred from homology"/>
<keyword evidence="1" id="KW-0234">DNA repair</keyword>
<dbReference type="InterPro" id="IPR027417">
    <property type="entry name" value="P-loop_NTPase"/>
</dbReference>
<dbReference type="EC" id="5.6.2.3" evidence="1"/>
<keyword evidence="1" id="KW-0233">DNA recombination</keyword>
<keyword evidence="5" id="KW-1185">Reference proteome</keyword>
<keyword evidence="1" id="KW-0378">Hydrolase</keyword>
<dbReference type="InterPro" id="IPR010285">
    <property type="entry name" value="DNA_helicase_pif1-like_DEAD"/>
</dbReference>
<comment type="cofactor">
    <cofactor evidence="1">
        <name>Mg(2+)</name>
        <dbReference type="ChEBI" id="CHEBI:18420"/>
    </cofactor>
</comment>
<dbReference type="GeneID" id="72000446"/>
<evidence type="ECO:0000256" key="2">
    <source>
        <dbReference type="SAM" id="MobiDB-lite"/>
    </source>
</evidence>